<accession>A0A1T2PX21</accession>
<organism evidence="1 2">
    <name type="scientific">Bacillus cereus</name>
    <dbReference type="NCBI Taxonomy" id="1396"/>
    <lineage>
        <taxon>Bacteria</taxon>
        <taxon>Bacillati</taxon>
        <taxon>Bacillota</taxon>
        <taxon>Bacilli</taxon>
        <taxon>Bacillales</taxon>
        <taxon>Bacillaceae</taxon>
        <taxon>Bacillus</taxon>
        <taxon>Bacillus cereus group</taxon>
    </lineage>
</organism>
<evidence type="ECO:0000313" key="2">
    <source>
        <dbReference type="Proteomes" id="UP000225135"/>
    </source>
</evidence>
<reference evidence="1 2" key="1">
    <citation type="submission" date="2017-09" db="EMBL/GenBank/DDBJ databases">
        <title>Large-scale bioinformatics analysis of Bacillus genomes uncovers conserved roles of natural products in bacterial physiology.</title>
        <authorList>
            <consortium name="Agbiome Team Llc"/>
            <person name="Bleich R.M."/>
            <person name="Grubbs K.J."/>
            <person name="Santa Maria K.C."/>
            <person name="Allen S.E."/>
            <person name="Farag S."/>
            <person name="Shank E.A."/>
            <person name="Bowers A."/>
        </authorList>
    </citation>
    <scope>NUCLEOTIDE SEQUENCE [LARGE SCALE GENOMIC DNA]</scope>
    <source>
        <strain evidence="1 2">AFS029792</strain>
    </source>
</reference>
<dbReference type="RefSeq" id="WP_074625034.1">
    <property type="nucleotide sequence ID" value="NZ_FWZJ01000009.1"/>
</dbReference>
<comment type="caution">
    <text evidence="1">The sequence shown here is derived from an EMBL/GenBank/DDBJ whole genome shotgun (WGS) entry which is preliminary data.</text>
</comment>
<proteinExistence type="predicted"/>
<dbReference type="Proteomes" id="UP000225135">
    <property type="component" value="Unassembled WGS sequence"/>
</dbReference>
<evidence type="ECO:0000313" key="1">
    <source>
        <dbReference type="EMBL" id="PHG83925.1"/>
    </source>
</evidence>
<sequence length="254" mass="29683">MDIVEPLKVAGPIITIIIPLIALCYNMYFKVKNITDFDKIFINKEDVHKINFMHSVFRCLLYIFIFYLSPSTILAVSYHSYDPKDDAAKFDGWPALLLMCIFILFSIFILITIIVNLCSIQTKMKLRRVNLIFSSLALISSMFLYPFVYYAFIYGDKSLDLIYFIICFPIVISMMIVNIHNFYNNKMNSSYLIEILDKDTLSKLSLIHSHTLNDNTTILYEKGKSIEEEFYFCNFASNVYLKYIKNTVHLTQNN</sequence>
<gene>
    <name evidence="1" type="ORF">COI69_03880</name>
</gene>
<dbReference type="EMBL" id="NUUR01000009">
    <property type="protein sequence ID" value="PHG83925.1"/>
    <property type="molecule type" value="Genomic_DNA"/>
</dbReference>
<name>A0A1T2PX21_BACCE</name>
<protein>
    <submittedName>
        <fullName evidence="1">Uncharacterized protein</fullName>
    </submittedName>
</protein>
<dbReference type="AlphaFoldDB" id="A0A1T2PX21"/>